<dbReference type="Gene3D" id="1.10.10.10">
    <property type="entry name" value="Winged helix-like DNA-binding domain superfamily/Winged helix DNA-binding domain"/>
    <property type="match status" value="1"/>
</dbReference>
<name>A0A2U2BRP7_9PROT</name>
<dbReference type="OrthoDB" id="120743at2"/>
<dbReference type="Proteomes" id="UP000245168">
    <property type="component" value="Unassembled WGS sequence"/>
</dbReference>
<dbReference type="PANTHER" id="PTHR33169:SF14">
    <property type="entry name" value="TRANSCRIPTIONAL REGULATOR RV3488"/>
    <property type="match status" value="1"/>
</dbReference>
<dbReference type="PANTHER" id="PTHR33169">
    <property type="entry name" value="PADR-FAMILY TRANSCRIPTIONAL REGULATOR"/>
    <property type="match status" value="1"/>
</dbReference>
<dbReference type="InterPro" id="IPR052509">
    <property type="entry name" value="Metal_resp_DNA-bind_regulator"/>
</dbReference>
<keyword evidence="3" id="KW-1185">Reference proteome</keyword>
<gene>
    <name evidence="2" type="ORF">DDZ18_10675</name>
</gene>
<comment type="caution">
    <text evidence="2">The sequence shown here is derived from an EMBL/GenBank/DDBJ whole genome shotgun (WGS) entry which is preliminary data.</text>
</comment>
<evidence type="ECO:0000313" key="2">
    <source>
        <dbReference type="EMBL" id="PWE16666.1"/>
    </source>
</evidence>
<dbReference type="Pfam" id="PF03551">
    <property type="entry name" value="PadR"/>
    <property type="match status" value="1"/>
</dbReference>
<evidence type="ECO:0000313" key="3">
    <source>
        <dbReference type="Proteomes" id="UP000245168"/>
    </source>
</evidence>
<dbReference type="InterPro" id="IPR036390">
    <property type="entry name" value="WH_DNA-bd_sf"/>
</dbReference>
<dbReference type="InterPro" id="IPR036388">
    <property type="entry name" value="WH-like_DNA-bd_sf"/>
</dbReference>
<dbReference type="EMBL" id="QEXV01000005">
    <property type="protein sequence ID" value="PWE16666.1"/>
    <property type="molecule type" value="Genomic_DNA"/>
</dbReference>
<accession>A0A2U2BRP7</accession>
<organism evidence="2 3">
    <name type="scientific">Marinicauda salina</name>
    <dbReference type="NCBI Taxonomy" id="2135793"/>
    <lineage>
        <taxon>Bacteria</taxon>
        <taxon>Pseudomonadati</taxon>
        <taxon>Pseudomonadota</taxon>
        <taxon>Alphaproteobacteria</taxon>
        <taxon>Maricaulales</taxon>
        <taxon>Maricaulaceae</taxon>
        <taxon>Marinicauda</taxon>
    </lineage>
</organism>
<dbReference type="InterPro" id="IPR005149">
    <property type="entry name" value="Tscrpt_reg_PadR_N"/>
</dbReference>
<dbReference type="SUPFAM" id="SSF46785">
    <property type="entry name" value="Winged helix' DNA-binding domain"/>
    <property type="match status" value="1"/>
</dbReference>
<evidence type="ECO:0000259" key="1">
    <source>
        <dbReference type="Pfam" id="PF03551"/>
    </source>
</evidence>
<sequence>MKPPEGRRVSKGRNLGEFEILVLAAVMRLGPEAYGVAVREEIAARAARDVAIGAVYATLDRLEAKGLVTARLGEATARRGGRAKKYFDVTAEGARRLQESAAAMGRMLDGVVSWTARRAG</sequence>
<reference evidence="3" key="1">
    <citation type="submission" date="2018-05" db="EMBL/GenBank/DDBJ databases">
        <authorList>
            <person name="Liu B.-T."/>
        </authorList>
    </citation>
    <scope>NUCLEOTIDE SEQUENCE [LARGE SCALE GENOMIC DNA]</scope>
    <source>
        <strain evidence="3">WD6-1</strain>
    </source>
</reference>
<feature type="domain" description="Transcription regulator PadR N-terminal" evidence="1">
    <location>
        <begin position="32"/>
        <end position="99"/>
    </location>
</feature>
<protein>
    <submittedName>
        <fullName evidence="2">PadR family transcriptional regulator</fullName>
    </submittedName>
</protein>
<dbReference type="AlphaFoldDB" id="A0A2U2BRP7"/>
<proteinExistence type="predicted"/>